<evidence type="ECO:0000256" key="1">
    <source>
        <dbReference type="SAM" id="Phobius"/>
    </source>
</evidence>
<dbReference type="InterPro" id="IPR017259">
    <property type="entry name" value="UCP037672"/>
</dbReference>
<sequence>MWFLAGIQVFVIVLFFILGWAIRYKKNYWLISGFAGRPAAEQEELIQNKMPQKTGGLLLATAIGMLILLPLIFTGFTYAMEVQIGFMLLFLLGGSIYLSKFEIPRKRKRMYWFTSILSFVVIGFISGLTYLGYQKPEVSITEETFEITGMYGDEWPLESITKLELLEEMPEVTWKENGFGLSTLAKGRFTVEGYGSSLLFIHKEAPYIYIEMGKKHIFVNGENEEQTLKWHEQLANSVE</sequence>
<proteinExistence type="predicted"/>
<dbReference type="EMBL" id="VTER01000009">
    <property type="protein sequence ID" value="TYS45863.1"/>
    <property type="molecule type" value="Genomic_DNA"/>
</dbReference>
<dbReference type="InterPro" id="IPR027783">
    <property type="entry name" value="Bacterial_PH-related"/>
</dbReference>
<dbReference type="Proteomes" id="UP000322139">
    <property type="component" value="Unassembled WGS sequence"/>
</dbReference>
<name>A0A5D4R3B9_9BACI</name>
<dbReference type="Pfam" id="PF12650">
    <property type="entry name" value="DUF3784"/>
    <property type="match status" value="1"/>
</dbReference>
<evidence type="ECO:0000313" key="4">
    <source>
        <dbReference type="Proteomes" id="UP000322139"/>
    </source>
</evidence>
<organism evidence="3 4">
    <name type="scientific">Bacillus infantis</name>
    <dbReference type="NCBI Taxonomy" id="324767"/>
    <lineage>
        <taxon>Bacteria</taxon>
        <taxon>Bacillati</taxon>
        <taxon>Bacillota</taxon>
        <taxon>Bacilli</taxon>
        <taxon>Bacillales</taxon>
        <taxon>Bacillaceae</taxon>
        <taxon>Bacillus</taxon>
    </lineage>
</organism>
<keyword evidence="1" id="KW-1133">Transmembrane helix</keyword>
<dbReference type="RefSeq" id="WP_148975967.1">
    <property type="nucleotide sequence ID" value="NZ_JBNIKU010000003.1"/>
</dbReference>
<keyword evidence="1" id="KW-0812">Transmembrane</keyword>
<feature type="transmembrane region" description="Helical" evidence="1">
    <location>
        <begin position="82"/>
        <end position="99"/>
    </location>
</feature>
<gene>
    <name evidence="3" type="ORF">FZD51_17595</name>
</gene>
<comment type="caution">
    <text evidence="3">The sequence shown here is derived from an EMBL/GenBank/DDBJ whole genome shotgun (WGS) entry which is preliminary data.</text>
</comment>
<evidence type="ECO:0000313" key="3">
    <source>
        <dbReference type="EMBL" id="TYS45863.1"/>
    </source>
</evidence>
<keyword evidence="1" id="KW-0472">Membrane</keyword>
<feature type="transmembrane region" description="Helical" evidence="1">
    <location>
        <begin position="6"/>
        <end position="22"/>
    </location>
</feature>
<feature type="domain" description="Bacterial Pleckstrin homology" evidence="2">
    <location>
        <begin position="138"/>
        <end position="226"/>
    </location>
</feature>
<feature type="transmembrane region" description="Helical" evidence="1">
    <location>
        <begin position="111"/>
        <end position="133"/>
    </location>
</feature>
<accession>A0A5D4R3B9</accession>
<reference evidence="3 4" key="1">
    <citation type="submission" date="2019-08" db="EMBL/GenBank/DDBJ databases">
        <title>Bacillus genomes from the desert of Cuatro Cienegas, Coahuila.</title>
        <authorList>
            <person name="Olmedo-Alvarez G."/>
        </authorList>
    </citation>
    <scope>NUCLEOTIDE SEQUENCE [LARGE SCALE GENOMIC DNA]</scope>
    <source>
        <strain evidence="3 4">CH446_14T</strain>
    </source>
</reference>
<dbReference type="AlphaFoldDB" id="A0A5D4R3B9"/>
<protein>
    <submittedName>
        <fullName evidence="3">DUF3784 domain-containing protein</fullName>
    </submittedName>
</protein>
<evidence type="ECO:0000259" key="2">
    <source>
        <dbReference type="Pfam" id="PF10882"/>
    </source>
</evidence>
<feature type="transmembrane region" description="Helical" evidence="1">
    <location>
        <begin position="57"/>
        <end position="76"/>
    </location>
</feature>
<dbReference type="Pfam" id="PF10882">
    <property type="entry name" value="bPH_5"/>
    <property type="match status" value="1"/>
</dbReference>